<evidence type="ECO:0000256" key="5">
    <source>
        <dbReference type="PIRSR" id="PIRSR000106-1"/>
    </source>
</evidence>
<comment type="similarity">
    <text evidence="2">Belongs to the malic enzymes family.</text>
</comment>
<dbReference type="GO" id="GO:0046872">
    <property type="term" value="F:metal ion binding"/>
    <property type="evidence" value="ECO:0007669"/>
    <property type="project" value="UniProtKB-KW"/>
</dbReference>
<dbReference type="Pfam" id="PF00390">
    <property type="entry name" value="malic"/>
    <property type="match status" value="1"/>
</dbReference>
<name>A0A5E8BZL6_9ASCO</name>
<keyword evidence="11" id="KW-1185">Reference proteome</keyword>
<dbReference type="OrthoDB" id="5365701at2759"/>
<evidence type="ECO:0000313" key="11">
    <source>
        <dbReference type="Proteomes" id="UP000398389"/>
    </source>
</evidence>
<feature type="binding site" evidence="7">
    <location>
        <position position="257"/>
    </location>
    <ligand>
        <name>a divalent metal cation</name>
        <dbReference type="ChEBI" id="CHEBI:60240"/>
    </ligand>
</feature>
<dbReference type="FunFam" id="3.40.50.10380:FF:000001">
    <property type="entry name" value="NAD-dependent malic enzyme"/>
    <property type="match status" value="1"/>
</dbReference>
<dbReference type="NCBIfam" id="NF010052">
    <property type="entry name" value="PRK13529.1"/>
    <property type="match status" value="1"/>
</dbReference>
<dbReference type="GO" id="GO:0005829">
    <property type="term" value="C:cytosol"/>
    <property type="evidence" value="ECO:0007669"/>
    <property type="project" value="TreeGrafter"/>
</dbReference>
<keyword evidence="4" id="KW-0520">NAD</keyword>
<feature type="active site" description="Proton donor" evidence="5">
    <location>
        <position position="113"/>
    </location>
</feature>
<dbReference type="GO" id="GO:0005739">
    <property type="term" value="C:mitochondrion"/>
    <property type="evidence" value="ECO:0007669"/>
    <property type="project" value="TreeGrafter"/>
</dbReference>
<dbReference type="AlphaFoldDB" id="A0A5E8BZL6"/>
<proteinExistence type="inferred from homology"/>
<keyword evidence="3 7" id="KW-0479">Metal-binding</keyword>
<evidence type="ECO:0008006" key="12">
    <source>
        <dbReference type="Google" id="ProtNLM"/>
    </source>
</evidence>
<feature type="active site" description="Proton acceptor" evidence="5">
    <location>
        <position position="185"/>
    </location>
</feature>
<evidence type="ECO:0000259" key="8">
    <source>
        <dbReference type="SMART" id="SM00919"/>
    </source>
</evidence>
<dbReference type="InterPro" id="IPR037062">
    <property type="entry name" value="Malic_N_dom_sf"/>
</dbReference>
<dbReference type="InterPro" id="IPR012302">
    <property type="entry name" value="Malic_NAD-bd"/>
</dbReference>
<dbReference type="GO" id="GO:0051287">
    <property type="term" value="F:NAD binding"/>
    <property type="evidence" value="ECO:0007669"/>
    <property type="project" value="InterPro"/>
</dbReference>
<dbReference type="InterPro" id="IPR046346">
    <property type="entry name" value="Aminoacid_DH-like_N_sf"/>
</dbReference>
<evidence type="ECO:0000256" key="3">
    <source>
        <dbReference type="ARBA" id="ARBA00022723"/>
    </source>
</evidence>
<dbReference type="RefSeq" id="XP_031855048.1">
    <property type="nucleotide sequence ID" value="XM_031999157.1"/>
</dbReference>
<feature type="binding site" evidence="7">
    <location>
        <position position="256"/>
    </location>
    <ligand>
        <name>a divalent metal cation</name>
        <dbReference type="ChEBI" id="CHEBI:60240"/>
    </ligand>
</feature>
<evidence type="ECO:0000256" key="6">
    <source>
        <dbReference type="PIRSR" id="PIRSR000106-2"/>
    </source>
</evidence>
<dbReference type="Gene3D" id="3.40.50.720">
    <property type="entry name" value="NAD(P)-binding Rossmann-like Domain"/>
    <property type="match status" value="1"/>
</dbReference>
<reference evidence="10 11" key="1">
    <citation type="submission" date="2019-09" db="EMBL/GenBank/DDBJ databases">
        <authorList>
            <person name="Brejova B."/>
        </authorList>
    </citation>
    <scope>NUCLEOTIDE SEQUENCE [LARGE SCALE GENOMIC DNA]</scope>
</reference>
<dbReference type="InterPro" id="IPR012301">
    <property type="entry name" value="Malic_N_dom"/>
</dbReference>
<feature type="domain" description="Malic enzyme N-terminal" evidence="9">
    <location>
        <begin position="90"/>
        <end position="271"/>
    </location>
</feature>
<evidence type="ECO:0000256" key="1">
    <source>
        <dbReference type="ARBA" id="ARBA00001936"/>
    </source>
</evidence>
<sequence>MVNKHTQHSQHTRLSVTGPVECPYTGRDVLNTPALNKGSAFTKQERDQFDLHGLLPVHINTLDDQVSRAYQQFLRNPTDLAKNAFCTSLKDQNEVLYYKFLLQHISEAFGIIYTPTQGEAIENYSHEFRRPEGCFLDIDHPDQIEQRLALFGQPQDIDYIVVTDGESILGIGDQGTGGIGISVAKLTLMTLCAGIHPDRVVPVVLDTGTDRQTLLDDPLYMGNRFRRVRGQAYDDFMEIFVQSVKKLFPKAVLHFEDFGVKNARRILHKYQDVLPCFNDDIQGTGAVTLSAITAALKTLNTPIIDTRILIFGAGSAGLGIAEQITDHLVTKGLSYKEACSHIWLIDRFGLLTKESKGVSEGQLPYLVDTDLAQGINTLSLVDIIANFHPHILIGTSTQPGAFTEAAVKEMNKHVERPIIFPLSNPTRLHEAVPKDLLEWTQGSALVATGSPFPPVFNRIISENNNCFSFPGIGLGAVLCRASRITKNMIAASVDALSAISPILTDPNGGLLPNLHDIRTVSRTIAVAVIKQAVKDGIATVQNEKSPGTDEFIQIPTDDEALAVWVENQMWKPEYRPLHQVEEE</sequence>
<dbReference type="InterPro" id="IPR001891">
    <property type="entry name" value="Malic_OxRdtase"/>
</dbReference>
<evidence type="ECO:0000256" key="2">
    <source>
        <dbReference type="ARBA" id="ARBA00008785"/>
    </source>
</evidence>
<organism evidence="10 11">
    <name type="scientific">Magnusiomyces paraingens</name>
    <dbReference type="NCBI Taxonomy" id="2606893"/>
    <lineage>
        <taxon>Eukaryota</taxon>
        <taxon>Fungi</taxon>
        <taxon>Dikarya</taxon>
        <taxon>Ascomycota</taxon>
        <taxon>Saccharomycotina</taxon>
        <taxon>Dipodascomycetes</taxon>
        <taxon>Dipodascales</taxon>
        <taxon>Dipodascaceae</taxon>
        <taxon>Magnusiomyces</taxon>
    </lineage>
</organism>
<dbReference type="SUPFAM" id="SSF53223">
    <property type="entry name" value="Aminoacid dehydrogenase-like, N-terminal domain"/>
    <property type="match status" value="1"/>
</dbReference>
<dbReference type="SMART" id="SM01274">
    <property type="entry name" value="malic"/>
    <property type="match status" value="1"/>
</dbReference>
<dbReference type="PANTHER" id="PTHR23406:SF34">
    <property type="entry name" value="NAD-DEPENDENT MALIC ENZYME, MITOCHONDRIAL"/>
    <property type="match status" value="1"/>
</dbReference>
<evidence type="ECO:0000259" key="9">
    <source>
        <dbReference type="SMART" id="SM01274"/>
    </source>
</evidence>
<dbReference type="GO" id="GO:0004471">
    <property type="term" value="F:malate dehydrogenase (decarboxylating) (NAD+) activity"/>
    <property type="evidence" value="ECO:0007669"/>
    <property type="project" value="TreeGrafter"/>
</dbReference>
<dbReference type="PANTHER" id="PTHR23406">
    <property type="entry name" value="MALIC ENZYME-RELATED"/>
    <property type="match status" value="1"/>
</dbReference>
<feature type="binding site" evidence="6">
    <location>
        <position position="424"/>
    </location>
    <ligand>
        <name>(S)-malate</name>
        <dbReference type="ChEBI" id="CHEBI:15589"/>
    </ligand>
</feature>
<feature type="binding site" evidence="6">
    <location>
        <position position="464"/>
    </location>
    <ligand>
        <name>(S)-malate</name>
        <dbReference type="ChEBI" id="CHEBI:15589"/>
    </ligand>
</feature>
<comment type="cofactor">
    <cofactor evidence="7">
        <name>Mg(2+)</name>
        <dbReference type="ChEBI" id="CHEBI:18420"/>
    </cofactor>
    <cofactor evidence="7">
        <name>Mn(2+)</name>
        <dbReference type="ChEBI" id="CHEBI:29035"/>
    </cofactor>
    <text evidence="7">Divalent metal cations. Prefers magnesium or manganese.</text>
</comment>
<dbReference type="CDD" id="cd05312">
    <property type="entry name" value="NAD_bind_1_malic_enz"/>
    <property type="match status" value="1"/>
</dbReference>
<dbReference type="PRINTS" id="PR00072">
    <property type="entry name" value="MALOXRDTASE"/>
</dbReference>
<dbReference type="Gene3D" id="3.40.50.10380">
    <property type="entry name" value="Malic enzyme, N-terminal domain"/>
    <property type="match status" value="1"/>
</dbReference>
<dbReference type="Proteomes" id="UP000398389">
    <property type="component" value="Unassembled WGS sequence"/>
</dbReference>
<evidence type="ECO:0000256" key="7">
    <source>
        <dbReference type="PIRSR" id="PIRSR000106-3"/>
    </source>
</evidence>
<feature type="domain" description="Malic enzyme NAD-binding" evidence="8">
    <location>
        <begin position="281"/>
        <end position="533"/>
    </location>
</feature>
<dbReference type="Pfam" id="PF03949">
    <property type="entry name" value="Malic_M"/>
    <property type="match status" value="1"/>
</dbReference>
<dbReference type="PIRSF" id="PIRSF000106">
    <property type="entry name" value="ME"/>
    <property type="match status" value="1"/>
</dbReference>
<dbReference type="GeneID" id="43583257"/>
<evidence type="ECO:0000256" key="4">
    <source>
        <dbReference type="ARBA" id="ARBA00023027"/>
    </source>
</evidence>
<accession>A0A5E8BZL6</accession>
<dbReference type="SUPFAM" id="SSF51735">
    <property type="entry name" value="NAD(P)-binding Rossmann-fold domains"/>
    <property type="match status" value="1"/>
</dbReference>
<evidence type="ECO:0000313" key="10">
    <source>
        <dbReference type="EMBL" id="VVT55130.1"/>
    </source>
</evidence>
<gene>
    <name evidence="10" type="ORF">SAPINGB_P004442</name>
</gene>
<dbReference type="EMBL" id="CABVLU010000003">
    <property type="protein sequence ID" value="VVT55130.1"/>
    <property type="molecule type" value="Genomic_DNA"/>
</dbReference>
<dbReference type="InterPro" id="IPR036291">
    <property type="entry name" value="NAD(P)-bd_dom_sf"/>
</dbReference>
<protein>
    <recommendedName>
        <fullName evidence="12">Malic enzyme</fullName>
    </recommendedName>
</protein>
<dbReference type="GO" id="GO:0006108">
    <property type="term" value="P:malate metabolic process"/>
    <property type="evidence" value="ECO:0007669"/>
    <property type="project" value="TreeGrafter"/>
</dbReference>
<feature type="binding site" evidence="7">
    <location>
        <position position="280"/>
    </location>
    <ligand>
        <name>a divalent metal cation</name>
        <dbReference type="ChEBI" id="CHEBI:60240"/>
    </ligand>
</feature>
<comment type="cofactor">
    <cofactor evidence="1">
        <name>Mn(2+)</name>
        <dbReference type="ChEBI" id="CHEBI:29035"/>
    </cofactor>
</comment>
<dbReference type="SMART" id="SM00919">
    <property type="entry name" value="Malic_M"/>
    <property type="match status" value="1"/>
</dbReference>